<dbReference type="RefSeq" id="WP_229719216.1">
    <property type="nucleotide sequence ID" value="NZ_BMMH01000040.1"/>
</dbReference>
<dbReference type="AlphaFoldDB" id="A0A917VZZ1"/>
<evidence type="ECO:0000313" key="3">
    <source>
        <dbReference type="Proteomes" id="UP000638263"/>
    </source>
</evidence>
<reference evidence="2" key="2">
    <citation type="submission" date="2020-09" db="EMBL/GenBank/DDBJ databases">
        <authorList>
            <person name="Sun Q."/>
            <person name="Zhou Y."/>
        </authorList>
    </citation>
    <scope>NUCLEOTIDE SEQUENCE</scope>
    <source>
        <strain evidence="2">CGMCC 4.3508</strain>
    </source>
</reference>
<reference evidence="2" key="1">
    <citation type="journal article" date="2014" name="Int. J. Syst. Evol. Microbiol.">
        <title>Complete genome sequence of Corynebacterium casei LMG S-19264T (=DSM 44701T), isolated from a smear-ripened cheese.</title>
        <authorList>
            <consortium name="US DOE Joint Genome Institute (JGI-PGF)"/>
            <person name="Walter F."/>
            <person name="Albersmeier A."/>
            <person name="Kalinowski J."/>
            <person name="Ruckert C."/>
        </authorList>
    </citation>
    <scope>NUCLEOTIDE SEQUENCE</scope>
    <source>
        <strain evidence="2">CGMCC 4.3508</strain>
    </source>
</reference>
<dbReference type="Pfam" id="PF07883">
    <property type="entry name" value="Cupin_2"/>
    <property type="match status" value="1"/>
</dbReference>
<organism evidence="2 3">
    <name type="scientific">Nocardia jinanensis</name>
    <dbReference type="NCBI Taxonomy" id="382504"/>
    <lineage>
        <taxon>Bacteria</taxon>
        <taxon>Bacillati</taxon>
        <taxon>Actinomycetota</taxon>
        <taxon>Actinomycetes</taxon>
        <taxon>Mycobacteriales</taxon>
        <taxon>Nocardiaceae</taxon>
        <taxon>Nocardia</taxon>
    </lineage>
</organism>
<dbReference type="InterPro" id="IPR014710">
    <property type="entry name" value="RmlC-like_jellyroll"/>
</dbReference>
<accession>A0A917VZZ1</accession>
<protein>
    <recommendedName>
        <fullName evidence="1">Cupin type-2 domain-containing protein</fullName>
    </recommendedName>
</protein>
<name>A0A917VZZ1_9NOCA</name>
<dbReference type="InterPro" id="IPR011051">
    <property type="entry name" value="RmlC_Cupin_sf"/>
</dbReference>
<dbReference type="Gene3D" id="2.60.120.10">
    <property type="entry name" value="Jelly Rolls"/>
    <property type="match status" value="1"/>
</dbReference>
<evidence type="ECO:0000259" key="1">
    <source>
        <dbReference type="Pfam" id="PF07883"/>
    </source>
</evidence>
<feature type="domain" description="Cupin type-2" evidence="1">
    <location>
        <begin position="12"/>
        <end position="81"/>
    </location>
</feature>
<keyword evidence="3" id="KW-1185">Reference proteome</keyword>
<dbReference type="SUPFAM" id="SSF51182">
    <property type="entry name" value="RmlC-like cupins"/>
    <property type="match status" value="1"/>
</dbReference>
<proteinExistence type="predicted"/>
<dbReference type="Proteomes" id="UP000638263">
    <property type="component" value="Unassembled WGS sequence"/>
</dbReference>
<comment type="caution">
    <text evidence="2">The sequence shown here is derived from an EMBL/GenBank/DDBJ whole genome shotgun (WGS) entry which is preliminary data.</text>
</comment>
<dbReference type="InterPro" id="IPR013096">
    <property type="entry name" value="Cupin_2"/>
</dbReference>
<dbReference type="EMBL" id="BMMH01000040">
    <property type="protein sequence ID" value="GGL45623.1"/>
    <property type="molecule type" value="Genomic_DNA"/>
</dbReference>
<gene>
    <name evidence="2" type="ORF">GCM10011588_70510</name>
</gene>
<evidence type="ECO:0000313" key="2">
    <source>
        <dbReference type="EMBL" id="GGL45623.1"/>
    </source>
</evidence>
<sequence length="99" mass="9919">MPGAGVAGGYTAVGPGGSTGWHYHEGPVYGFVAAGTLTHPGPDCAAPEFRPGEFIYEEAGARNTHIGRNLGAEPVVLSVIYAPPAGAPLFRDAAAPGCA</sequence>